<name>A0AAN8QYS6_9TELE</name>
<reference evidence="1 2" key="1">
    <citation type="submission" date="2021-04" db="EMBL/GenBank/DDBJ databases">
        <authorList>
            <person name="De Guttry C."/>
            <person name="Zahm M."/>
            <person name="Klopp C."/>
            <person name="Cabau C."/>
            <person name="Louis A."/>
            <person name="Berthelot C."/>
            <person name="Parey E."/>
            <person name="Roest Crollius H."/>
            <person name="Montfort J."/>
            <person name="Robinson-Rechavi M."/>
            <person name="Bucao C."/>
            <person name="Bouchez O."/>
            <person name="Gislard M."/>
            <person name="Lluch J."/>
            <person name="Milhes M."/>
            <person name="Lampietro C."/>
            <person name="Lopez Roques C."/>
            <person name="Donnadieu C."/>
            <person name="Braasch I."/>
            <person name="Desvignes T."/>
            <person name="Postlethwait J."/>
            <person name="Bobe J."/>
            <person name="Wedekind C."/>
            <person name="Guiguen Y."/>
        </authorList>
    </citation>
    <scope>NUCLEOTIDE SEQUENCE [LARGE SCALE GENOMIC DNA]</scope>
    <source>
        <strain evidence="1">Cs_M1</strain>
        <tissue evidence="1">Blood</tissue>
    </source>
</reference>
<dbReference type="AlphaFoldDB" id="A0AAN8QYS6"/>
<keyword evidence="2" id="KW-1185">Reference proteome</keyword>
<evidence type="ECO:0000313" key="2">
    <source>
        <dbReference type="Proteomes" id="UP001356427"/>
    </source>
</evidence>
<organism evidence="1 2">
    <name type="scientific">Coregonus suidteri</name>
    <dbReference type="NCBI Taxonomy" id="861788"/>
    <lineage>
        <taxon>Eukaryota</taxon>
        <taxon>Metazoa</taxon>
        <taxon>Chordata</taxon>
        <taxon>Craniata</taxon>
        <taxon>Vertebrata</taxon>
        <taxon>Euteleostomi</taxon>
        <taxon>Actinopterygii</taxon>
        <taxon>Neopterygii</taxon>
        <taxon>Teleostei</taxon>
        <taxon>Protacanthopterygii</taxon>
        <taxon>Salmoniformes</taxon>
        <taxon>Salmonidae</taxon>
        <taxon>Coregoninae</taxon>
        <taxon>Coregonus</taxon>
    </lineage>
</organism>
<proteinExistence type="predicted"/>
<dbReference type="EMBL" id="JAGTTL010000006">
    <property type="protein sequence ID" value="KAK6321545.1"/>
    <property type="molecule type" value="Genomic_DNA"/>
</dbReference>
<comment type="caution">
    <text evidence="1">The sequence shown here is derived from an EMBL/GenBank/DDBJ whole genome shotgun (WGS) entry which is preliminary data.</text>
</comment>
<accession>A0AAN8QYS6</accession>
<sequence length="137" mass="15059">MVVLLEGSPISTEELWSSVRVTIRLLVTSLTKALLPRLHSLAGRSALGRVFGSKLLPFRNDGGNCVLGDLQCCRNVLVPFPRSVPRHNPVSELYRQFLQPHGLVFALTCTLNCGTLYIQVCVFPNHGQTIEFTIGGL</sequence>
<dbReference type="Proteomes" id="UP001356427">
    <property type="component" value="Unassembled WGS sequence"/>
</dbReference>
<gene>
    <name evidence="1" type="ORF">J4Q44_G00085210</name>
</gene>
<protein>
    <submittedName>
        <fullName evidence="1">Uncharacterized protein</fullName>
    </submittedName>
</protein>
<evidence type="ECO:0000313" key="1">
    <source>
        <dbReference type="EMBL" id="KAK6321545.1"/>
    </source>
</evidence>